<dbReference type="GO" id="GO:0005886">
    <property type="term" value="C:plasma membrane"/>
    <property type="evidence" value="ECO:0007669"/>
    <property type="project" value="UniProtKB-SubCell"/>
</dbReference>
<evidence type="ECO:0000256" key="1">
    <source>
        <dbReference type="ARBA" id="ARBA00004651"/>
    </source>
</evidence>
<evidence type="ECO:0000256" key="2">
    <source>
        <dbReference type="ARBA" id="ARBA00009765"/>
    </source>
</evidence>
<reference evidence="10 11" key="1">
    <citation type="journal article" date="2016" name="Nat. Commun.">
        <title>Thousands of microbial genomes shed light on interconnected biogeochemical processes in an aquifer system.</title>
        <authorList>
            <person name="Anantharaman K."/>
            <person name="Brown C.T."/>
            <person name="Hug L.A."/>
            <person name="Sharon I."/>
            <person name="Castelle C.J."/>
            <person name="Probst A.J."/>
            <person name="Thomas B.C."/>
            <person name="Singh A."/>
            <person name="Wilkins M.J."/>
            <person name="Karaoz U."/>
            <person name="Brodie E.L."/>
            <person name="Williams K.H."/>
            <person name="Hubbard S.S."/>
            <person name="Banfield J.F."/>
        </authorList>
    </citation>
    <scope>NUCLEOTIDE SEQUENCE [LARGE SCALE GENOMIC DNA]</scope>
</reference>
<dbReference type="CDD" id="cd12822">
    <property type="entry name" value="TmCorA-like"/>
    <property type="match status" value="1"/>
</dbReference>
<dbReference type="SUPFAM" id="SSF144083">
    <property type="entry name" value="Magnesium transport protein CorA, transmembrane region"/>
    <property type="match status" value="1"/>
</dbReference>
<accession>A0A1G2HI01</accession>
<feature type="transmembrane region" description="Helical" evidence="9">
    <location>
        <begin position="279"/>
        <end position="301"/>
    </location>
</feature>
<dbReference type="Pfam" id="PF01544">
    <property type="entry name" value="CorA"/>
    <property type="match status" value="1"/>
</dbReference>
<evidence type="ECO:0000256" key="8">
    <source>
        <dbReference type="SAM" id="Coils"/>
    </source>
</evidence>
<evidence type="ECO:0000256" key="9">
    <source>
        <dbReference type="SAM" id="Phobius"/>
    </source>
</evidence>
<evidence type="ECO:0000256" key="4">
    <source>
        <dbReference type="ARBA" id="ARBA00022475"/>
    </source>
</evidence>
<dbReference type="InterPro" id="IPR045863">
    <property type="entry name" value="CorA_TM1_TM2"/>
</dbReference>
<evidence type="ECO:0000256" key="5">
    <source>
        <dbReference type="ARBA" id="ARBA00022692"/>
    </source>
</evidence>
<keyword evidence="4" id="KW-1003">Cell membrane</keyword>
<evidence type="ECO:0000256" key="7">
    <source>
        <dbReference type="ARBA" id="ARBA00023136"/>
    </source>
</evidence>
<keyword evidence="8" id="KW-0175">Coiled coil</keyword>
<dbReference type="PANTHER" id="PTHR46494">
    <property type="entry name" value="CORA FAMILY METAL ION TRANSPORTER (EUROFUNG)"/>
    <property type="match status" value="1"/>
</dbReference>
<dbReference type="AlphaFoldDB" id="A0A1G2HI01"/>
<keyword evidence="7 9" id="KW-0472">Membrane</keyword>
<keyword evidence="6 9" id="KW-1133">Transmembrane helix</keyword>
<dbReference type="GO" id="GO:0015095">
    <property type="term" value="F:magnesium ion transmembrane transporter activity"/>
    <property type="evidence" value="ECO:0007669"/>
    <property type="project" value="TreeGrafter"/>
</dbReference>
<evidence type="ECO:0000256" key="6">
    <source>
        <dbReference type="ARBA" id="ARBA00022989"/>
    </source>
</evidence>
<dbReference type="GO" id="GO:0000287">
    <property type="term" value="F:magnesium ion binding"/>
    <property type="evidence" value="ECO:0007669"/>
    <property type="project" value="TreeGrafter"/>
</dbReference>
<evidence type="ECO:0000256" key="3">
    <source>
        <dbReference type="ARBA" id="ARBA00022448"/>
    </source>
</evidence>
<evidence type="ECO:0000313" key="11">
    <source>
        <dbReference type="Proteomes" id="UP000176770"/>
    </source>
</evidence>
<dbReference type="InterPro" id="IPR002523">
    <property type="entry name" value="MgTranspt_CorA/ZnTranspt_ZntB"/>
</dbReference>
<dbReference type="Gene3D" id="3.30.460.20">
    <property type="entry name" value="CorA soluble domain-like"/>
    <property type="match status" value="1"/>
</dbReference>
<organism evidence="10 11">
    <name type="scientific">Candidatus Spechtbacteria bacterium RIFCSPLOWO2_12_FULL_38_22</name>
    <dbReference type="NCBI Taxonomy" id="1802165"/>
    <lineage>
        <taxon>Bacteria</taxon>
        <taxon>Candidatus Spechtiibacteriota</taxon>
    </lineage>
</organism>
<keyword evidence="5 9" id="KW-0812">Transmembrane</keyword>
<dbReference type="InterPro" id="IPR045861">
    <property type="entry name" value="CorA_cytoplasmic_dom"/>
</dbReference>
<dbReference type="Gene3D" id="1.20.58.340">
    <property type="entry name" value="Magnesium transport protein CorA, transmembrane region"/>
    <property type="match status" value="2"/>
</dbReference>
<sequence length="307" mass="35792">MITKITSNKITWIDIKNPRDKDVTYLAEKFPFLHKTVLAEIIPPGYRAKVEKHKDYMFLILYYPIFNPAHKTTQSREVDIIITKNHIITSHYQTLIPLKKLFDQINLYKENKEKYLNGNTVVLLHHLILGMLDSAFSKLYAIEKNIDQIENSIFDGKEKQLVQEISLIKRDVLSFRRILAPQYAVIESLYKEGVNFFGEQIVPYMEDTLGDFSRVQNLIEDQKETMQALSETNDSLLNTKINEIIKLLTIFSVMVLPLTLLTGVWGMNTEYLPFLHLPVPWDFFSVMGIMLALLGGMLLFFKKKRWL</sequence>
<comment type="subcellular location">
    <subcellularLocation>
        <location evidence="1">Cell membrane</location>
        <topology evidence="1">Multi-pass membrane protein</topology>
    </subcellularLocation>
</comment>
<protein>
    <recommendedName>
        <fullName evidence="12">Magnesium transporter CorA</fullName>
    </recommendedName>
</protein>
<feature type="transmembrane region" description="Helical" evidence="9">
    <location>
        <begin position="247"/>
        <end position="267"/>
    </location>
</feature>
<gene>
    <name evidence="10" type="ORF">A3F94_02110</name>
</gene>
<evidence type="ECO:0008006" key="12">
    <source>
        <dbReference type="Google" id="ProtNLM"/>
    </source>
</evidence>
<dbReference type="EMBL" id="MHOK01000014">
    <property type="protein sequence ID" value="OGZ61871.1"/>
    <property type="molecule type" value="Genomic_DNA"/>
</dbReference>
<evidence type="ECO:0000313" key="10">
    <source>
        <dbReference type="EMBL" id="OGZ61871.1"/>
    </source>
</evidence>
<feature type="coiled-coil region" evidence="8">
    <location>
        <begin position="212"/>
        <end position="239"/>
    </location>
</feature>
<dbReference type="Proteomes" id="UP000176770">
    <property type="component" value="Unassembled WGS sequence"/>
</dbReference>
<keyword evidence="3" id="KW-0813">Transport</keyword>
<dbReference type="PANTHER" id="PTHR46494:SF1">
    <property type="entry name" value="CORA FAMILY METAL ION TRANSPORTER (EUROFUNG)"/>
    <property type="match status" value="1"/>
</dbReference>
<dbReference type="GO" id="GO:0015087">
    <property type="term" value="F:cobalt ion transmembrane transporter activity"/>
    <property type="evidence" value="ECO:0007669"/>
    <property type="project" value="TreeGrafter"/>
</dbReference>
<dbReference type="GO" id="GO:0050897">
    <property type="term" value="F:cobalt ion binding"/>
    <property type="evidence" value="ECO:0007669"/>
    <property type="project" value="TreeGrafter"/>
</dbReference>
<proteinExistence type="inferred from homology"/>
<dbReference type="STRING" id="1802165.A3F94_02110"/>
<dbReference type="SUPFAM" id="SSF143865">
    <property type="entry name" value="CorA soluble domain-like"/>
    <property type="match status" value="1"/>
</dbReference>
<comment type="similarity">
    <text evidence="2">Belongs to the CorA metal ion transporter (MIT) (TC 1.A.35) family.</text>
</comment>
<name>A0A1G2HI01_9BACT</name>
<comment type="caution">
    <text evidence="10">The sequence shown here is derived from an EMBL/GenBank/DDBJ whole genome shotgun (WGS) entry which is preliminary data.</text>
</comment>